<dbReference type="OrthoDB" id="3642021at2759"/>
<dbReference type="EMBL" id="LKMD01000101">
    <property type="protein sequence ID" value="PIA99798.1"/>
    <property type="molecule type" value="Genomic_DNA"/>
</dbReference>
<evidence type="ECO:0000313" key="2">
    <source>
        <dbReference type="EMBL" id="PIA99798.1"/>
    </source>
</evidence>
<reference evidence="3 5" key="2">
    <citation type="submission" date="2023-09" db="EMBL/GenBank/DDBJ databases">
        <title>Complete-Gapless Cercospora beticola genome.</title>
        <authorList>
            <person name="Wyatt N.A."/>
            <person name="Spanner R.E."/>
            <person name="Bolton M.D."/>
        </authorList>
    </citation>
    <scope>NUCLEOTIDE SEQUENCE [LARGE SCALE GENOMIC DNA]</scope>
    <source>
        <strain evidence="3">Cb09-40</strain>
    </source>
</reference>
<name>A0A2G5I4W1_CERBT</name>
<sequence>MASTSQSSKLEGDIESVTVESATVGEDKQRDHFNFLELPPELRLIVYELVLFSDFDERDFPPPKTVAQPVYYVSRGLQAESEWTYIKAIQRYHSSLSDHVCEAFDKASAACQEEMNHVHFMLASFATMSEEEYRVADDHMEELVVKTDESKAECERIKKVVVECQERVEGELIKVLNKRVAAAKAMMAEAAKLKEAVSFLSAAKEVREAWSESTAGQ</sequence>
<dbReference type="AlphaFoldDB" id="A0A2G5I4W1"/>
<evidence type="ECO:0000313" key="5">
    <source>
        <dbReference type="Proteomes" id="UP001302367"/>
    </source>
</evidence>
<feature type="region of interest" description="Disordered" evidence="1">
    <location>
        <begin position="1"/>
        <end position="23"/>
    </location>
</feature>
<evidence type="ECO:0000256" key="1">
    <source>
        <dbReference type="SAM" id="MobiDB-lite"/>
    </source>
</evidence>
<accession>A0A2G5I4W1</accession>
<proteinExistence type="predicted"/>
<dbReference type="Proteomes" id="UP000230605">
    <property type="component" value="Chromosome 3"/>
</dbReference>
<keyword evidence="5" id="KW-1185">Reference proteome</keyword>
<evidence type="ECO:0000313" key="3">
    <source>
        <dbReference type="EMBL" id="WPB00788.1"/>
    </source>
</evidence>
<organism evidence="2 4">
    <name type="scientific">Cercospora beticola</name>
    <name type="common">Sugarbeet leaf spot fungus</name>
    <dbReference type="NCBI Taxonomy" id="122368"/>
    <lineage>
        <taxon>Eukaryota</taxon>
        <taxon>Fungi</taxon>
        <taxon>Dikarya</taxon>
        <taxon>Ascomycota</taxon>
        <taxon>Pezizomycotina</taxon>
        <taxon>Dothideomycetes</taxon>
        <taxon>Dothideomycetidae</taxon>
        <taxon>Mycosphaerellales</taxon>
        <taxon>Mycosphaerellaceae</taxon>
        <taxon>Cercospora</taxon>
    </lineage>
</organism>
<reference evidence="2 4" key="1">
    <citation type="submission" date="2015-10" db="EMBL/GenBank/DDBJ databases">
        <title>The cercosporin biosynthetic gene cluster was horizontally transferred to several fungal lineages and shown to be expanded in Cercospora beticola based on microsynteny with recipient genomes.</title>
        <authorList>
            <person name="De Jonge R."/>
            <person name="Ebert M.K."/>
            <person name="Suttle J.C."/>
            <person name="Jurick Ii W.M."/>
            <person name="Secor G.A."/>
            <person name="Thomma B.P."/>
            <person name="Van De Peer Y."/>
            <person name="Bolton M.D."/>
        </authorList>
    </citation>
    <scope>NUCLEOTIDE SEQUENCE [LARGE SCALE GENOMIC DNA]</scope>
    <source>
        <strain evidence="2 4">09-40</strain>
    </source>
</reference>
<dbReference type="EMBL" id="CP134186">
    <property type="protein sequence ID" value="WPB00788.1"/>
    <property type="molecule type" value="Genomic_DNA"/>
</dbReference>
<dbReference type="Proteomes" id="UP001302367">
    <property type="component" value="Chromosome 3"/>
</dbReference>
<gene>
    <name evidence="2" type="ORF">CB0940_03608</name>
    <name evidence="3" type="ORF">RHO25_005408</name>
</gene>
<evidence type="ECO:0000313" key="4">
    <source>
        <dbReference type="Proteomes" id="UP000230605"/>
    </source>
</evidence>
<protein>
    <submittedName>
        <fullName evidence="2">Uncharacterized protein</fullName>
    </submittedName>
</protein>